<dbReference type="PANTHER" id="PTHR12874:SF9">
    <property type="entry name" value="F-BOX ONLY PROTEIN 48"/>
    <property type="match status" value="1"/>
</dbReference>
<evidence type="ECO:0000313" key="2">
    <source>
        <dbReference type="EMBL" id="GAQ82172.1"/>
    </source>
</evidence>
<proteinExistence type="predicted"/>
<accession>A0A1Y1HWK7</accession>
<evidence type="ECO:0008006" key="4">
    <source>
        <dbReference type="Google" id="ProtNLM"/>
    </source>
</evidence>
<keyword evidence="3" id="KW-1185">Reference proteome</keyword>
<protein>
    <recommendedName>
        <fullName evidence="4">F-box domain-containing protein</fullName>
    </recommendedName>
</protein>
<gene>
    <name evidence="2" type="ORF">KFL_001020220</name>
</gene>
<evidence type="ECO:0000256" key="1">
    <source>
        <dbReference type="SAM" id="MobiDB-lite"/>
    </source>
</evidence>
<dbReference type="PANTHER" id="PTHR12874">
    <property type="entry name" value="F-BOX ONLY PROTEIN 48-RELATED"/>
    <property type="match status" value="1"/>
</dbReference>
<sequence length="580" mass="63526">MGRRGFNRSKSRRGTSRRARAGAIAATRPGRAHTPRCNPRPADRFAEPLSCAFEVEAARRPQIEGKSSRDKQKNAAMDDLPIDVILTVARQLAAQDPPSLLWSTCASSGFRRIIEKHPEVWKEAVPFLASEGDALVEIHQKLTVQDPLSFLRAVASCKAFEAAAETNPALWKEAFHGSAKEQRIWALQTFLSEEGAKLDSELEILGGYNKSGIQSLYSDASIVDCIVEWATDDDAKIRCHDFKPLSGILQKLAAQDPPSFLQAVASCKAFWAAAETNPALWKEAFHGSAKEQSIWALRNYLTEEGAILEAELEVFGGYKRVLEATWANQVVEEHEQNPQAKRESESFPGTSGFSSSRLSLYSSRFVVLVRLLGVLVAYGVHSPKLQTGKIGVIAIPLHLQPLYSFKEIGQALGDIYAEGRAGTDDWGFGSVSRFAASGPNIARTAARLSNRGQQHAYGGRAIAPACVGAAQDAQLRNYHFCRDAMDDLPADALVEILQKLAVQDPLSLLRAVASCKAFEAAGERNPALWKEAFHGSAKEQRIPALQTFLSEEGAKLDAELEIFKLGGYKHFRSEECPRPA</sequence>
<name>A0A1Y1HWK7_KLENI</name>
<organism evidence="2 3">
    <name type="scientific">Klebsormidium nitens</name>
    <name type="common">Green alga</name>
    <name type="synonym">Ulothrix nitens</name>
    <dbReference type="NCBI Taxonomy" id="105231"/>
    <lineage>
        <taxon>Eukaryota</taxon>
        <taxon>Viridiplantae</taxon>
        <taxon>Streptophyta</taxon>
        <taxon>Klebsormidiophyceae</taxon>
        <taxon>Klebsormidiales</taxon>
        <taxon>Klebsormidiaceae</taxon>
        <taxon>Klebsormidium</taxon>
    </lineage>
</organism>
<feature type="region of interest" description="Disordered" evidence="1">
    <location>
        <begin position="332"/>
        <end position="356"/>
    </location>
</feature>
<feature type="compositionally biased region" description="Basic residues" evidence="1">
    <location>
        <begin position="1"/>
        <end position="20"/>
    </location>
</feature>
<dbReference type="AlphaFoldDB" id="A0A1Y1HWK7"/>
<feature type="compositionally biased region" description="Basic and acidic residues" evidence="1">
    <location>
        <begin position="332"/>
        <end position="345"/>
    </location>
</feature>
<feature type="region of interest" description="Disordered" evidence="1">
    <location>
        <begin position="1"/>
        <end position="43"/>
    </location>
</feature>
<dbReference type="EMBL" id="DF237051">
    <property type="protein sequence ID" value="GAQ82172.1"/>
    <property type="molecule type" value="Genomic_DNA"/>
</dbReference>
<reference evidence="2 3" key="1">
    <citation type="journal article" date="2014" name="Nat. Commun.">
        <title>Klebsormidium flaccidum genome reveals primary factors for plant terrestrial adaptation.</title>
        <authorList>
            <person name="Hori K."/>
            <person name="Maruyama F."/>
            <person name="Fujisawa T."/>
            <person name="Togashi T."/>
            <person name="Yamamoto N."/>
            <person name="Seo M."/>
            <person name="Sato S."/>
            <person name="Yamada T."/>
            <person name="Mori H."/>
            <person name="Tajima N."/>
            <person name="Moriyama T."/>
            <person name="Ikeuchi M."/>
            <person name="Watanabe M."/>
            <person name="Wada H."/>
            <person name="Kobayashi K."/>
            <person name="Saito M."/>
            <person name="Masuda T."/>
            <person name="Sasaki-Sekimoto Y."/>
            <person name="Mashiguchi K."/>
            <person name="Awai K."/>
            <person name="Shimojima M."/>
            <person name="Masuda S."/>
            <person name="Iwai M."/>
            <person name="Nobusawa T."/>
            <person name="Narise T."/>
            <person name="Kondo S."/>
            <person name="Saito H."/>
            <person name="Sato R."/>
            <person name="Murakawa M."/>
            <person name="Ihara Y."/>
            <person name="Oshima-Yamada Y."/>
            <person name="Ohtaka K."/>
            <person name="Satoh M."/>
            <person name="Sonobe K."/>
            <person name="Ishii M."/>
            <person name="Ohtani R."/>
            <person name="Kanamori-Sato M."/>
            <person name="Honoki R."/>
            <person name="Miyazaki D."/>
            <person name="Mochizuki H."/>
            <person name="Umetsu J."/>
            <person name="Higashi K."/>
            <person name="Shibata D."/>
            <person name="Kamiya Y."/>
            <person name="Sato N."/>
            <person name="Nakamura Y."/>
            <person name="Tabata S."/>
            <person name="Ida S."/>
            <person name="Kurokawa K."/>
            <person name="Ohta H."/>
        </authorList>
    </citation>
    <scope>NUCLEOTIDE SEQUENCE [LARGE SCALE GENOMIC DNA]</scope>
    <source>
        <strain evidence="2 3">NIES-2285</strain>
    </source>
</reference>
<dbReference type="SUPFAM" id="SSF81383">
    <property type="entry name" value="F-box domain"/>
    <property type="match status" value="1"/>
</dbReference>
<evidence type="ECO:0000313" key="3">
    <source>
        <dbReference type="Proteomes" id="UP000054558"/>
    </source>
</evidence>
<dbReference type="InterPro" id="IPR036047">
    <property type="entry name" value="F-box-like_dom_sf"/>
</dbReference>
<dbReference type="Proteomes" id="UP000054558">
    <property type="component" value="Unassembled WGS sequence"/>
</dbReference>